<reference evidence="6 7" key="1">
    <citation type="submission" date="2018-12" db="EMBL/GenBank/DDBJ databases">
        <title>Rubrispira sanarue gen. nov., sp., nov., a member of the order Silvanigrellales, isolated from a brackish lake in Hamamatsu Japan.</title>
        <authorList>
            <person name="Maejima Y."/>
            <person name="Iino T."/>
            <person name="Muraguchi Y."/>
            <person name="Fukuda K."/>
            <person name="Nojiri H."/>
            <person name="Ohkuma M."/>
            <person name="Moriuchi R."/>
            <person name="Dohra H."/>
            <person name="Kimbara K."/>
            <person name="Shintani M."/>
        </authorList>
    </citation>
    <scope>NUCLEOTIDE SEQUENCE [LARGE SCALE GENOMIC DNA]</scope>
    <source>
        <strain evidence="6 7">RF1110005</strain>
    </source>
</reference>
<accession>A0A4P2VJE1</accession>
<dbReference type="OrthoDB" id="142078at2"/>
<gene>
    <name evidence="6" type="ORF">JCM31447_10590</name>
</gene>
<evidence type="ECO:0000256" key="2">
    <source>
        <dbReference type="ARBA" id="ARBA00022741"/>
    </source>
</evidence>
<evidence type="ECO:0000313" key="7">
    <source>
        <dbReference type="Proteomes" id="UP000291236"/>
    </source>
</evidence>
<dbReference type="SMART" id="SM00046">
    <property type="entry name" value="DAGKc"/>
    <property type="match status" value="1"/>
</dbReference>
<dbReference type="InterPro" id="IPR017438">
    <property type="entry name" value="ATP-NAD_kinase_N"/>
</dbReference>
<dbReference type="InterPro" id="IPR045540">
    <property type="entry name" value="YegS/DAGK_C"/>
</dbReference>
<keyword evidence="7" id="KW-1185">Reference proteome</keyword>
<dbReference type="PANTHER" id="PTHR12358">
    <property type="entry name" value="SPHINGOSINE KINASE"/>
    <property type="match status" value="1"/>
</dbReference>
<dbReference type="InterPro" id="IPR016064">
    <property type="entry name" value="NAD/diacylglycerol_kinase_sf"/>
</dbReference>
<dbReference type="KEGG" id="sbf:JCM31447_10590"/>
<dbReference type="EMBL" id="AP019368">
    <property type="protein sequence ID" value="BBH52618.1"/>
    <property type="molecule type" value="Genomic_DNA"/>
</dbReference>
<dbReference type="Gene3D" id="3.40.50.10330">
    <property type="entry name" value="Probable inorganic polyphosphate/atp-NAD kinase, domain 1"/>
    <property type="match status" value="1"/>
</dbReference>
<dbReference type="RefSeq" id="WP_130607272.1">
    <property type="nucleotide sequence ID" value="NZ_AP019368.1"/>
</dbReference>
<evidence type="ECO:0000256" key="3">
    <source>
        <dbReference type="ARBA" id="ARBA00022777"/>
    </source>
</evidence>
<dbReference type="AlphaFoldDB" id="A0A4P2VJE1"/>
<dbReference type="GO" id="GO:0016301">
    <property type="term" value="F:kinase activity"/>
    <property type="evidence" value="ECO:0007669"/>
    <property type="project" value="UniProtKB-KW"/>
</dbReference>
<keyword evidence="4" id="KW-0067">ATP-binding</keyword>
<proteinExistence type="predicted"/>
<dbReference type="Gene3D" id="2.60.200.40">
    <property type="match status" value="1"/>
</dbReference>
<organism evidence="6 7">
    <name type="scientific">Fluviispira sanaruensis</name>
    <dbReference type="NCBI Taxonomy" id="2493639"/>
    <lineage>
        <taxon>Bacteria</taxon>
        <taxon>Pseudomonadati</taxon>
        <taxon>Bdellovibrionota</taxon>
        <taxon>Oligoflexia</taxon>
        <taxon>Silvanigrellales</taxon>
        <taxon>Silvanigrellaceae</taxon>
        <taxon>Fluviispira</taxon>
    </lineage>
</organism>
<dbReference type="PROSITE" id="PS50146">
    <property type="entry name" value="DAGK"/>
    <property type="match status" value="1"/>
</dbReference>
<evidence type="ECO:0000256" key="1">
    <source>
        <dbReference type="ARBA" id="ARBA00022679"/>
    </source>
</evidence>
<keyword evidence="2" id="KW-0547">Nucleotide-binding</keyword>
<evidence type="ECO:0000313" key="6">
    <source>
        <dbReference type="EMBL" id="BBH52618.1"/>
    </source>
</evidence>
<dbReference type="InterPro" id="IPR001206">
    <property type="entry name" value="Diacylglycerol_kinase_cat_dom"/>
</dbReference>
<keyword evidence="1" id="KW-0808">Transferase</keyword>
<protein>
    <recommendedName>
        <fullName evidence="5">DAGKc domain-containing protein</fullName>
    </recommendedName>
</protein>
<dbReference type="SUPFAM" id="SSF111331">
    <property type="entry name" value="NAD kinase/diacylglycerol kinase-like"/>
    <property type="match status" value="1"/>
</dbReference>
<dbReference type="Proteomes" id="UP000291236">
    <property type="component" value="Chromosome"/>
</dbReference>
<evidence type="ECO:0000259" key="5">
    <source>
        <dbReference type="PROSITE" id="PS50146"/>
    </source>
</evidence>
<dbReference type="Pfam" id="PF00781">
    <property type="entry name" value="DAGK_cat"/>
    <property type="match status" value="1"/>
</dbReference>
<dbReference type="PANTHER" id="PTHR12358:SF54">
    <property type="entry name" value="SPHINGOSINE KINASE RELATED PROTEIN"/>
    <property type="match status" value="1"/>
</dbReference>
<name>A0A4P2VJE1_FLUSA</name>
<dbReference type="InterPro" id="IPR050187">
    <property type="entry name" value="Lipid_Phosphate_FormReg"/>
</dbReference>
<dbReference type="Pfam" id="PF19279">
    <property type="entry name" value="YegS_C"/>
    <property type="match status" value="1"/>
</dbReference>
<evidence type="ECO:0000256" key="4">
    <source>
        <dbReference type="ARBA" id="ARBA00022840"/>
    </source>
</evidence>
<keyword evidence="3" id="KW-0418">Kinase</keyword>
<sequence>MSLTFFFIVNPNANSGKTKLNWEKKVLPLIRLIFQNVSWVFTEKKGDASFYAYFAKNCGYKTVVAVGGDGTVNEVVNGLLDNPLVYLEDYKQKIKGELIENYKSEINTPSLACLPMGTGSDFTRTLGIPYHIESALKIIKQNKLVASDIGLIESNATQGEKLFRYFINIGSVGASAEVVQRVNQSPKKFGKNGSYIYAAIKTLLKDNHFYTQIAYDNEPPFQLDLRVIFICNGRYCGGGMEVSPKSKLNSGSFQIIQIRNLNKIKSIYLLSHLYNGNYTGLEKEIILREAKKITLIPIDNNIIPIECDGEQPFLAPVEFSLSPLKINVIIG</sequence>
<feature type="domain" description="DAGKc" evidence="5">
    <location>
        <begin position="1"/>
        <end position="156"/>
    </location>
</feature>
<dbReference type="GO" id="GO:0005524">
    <property type="term" value="F:ATP binding"/>
    <property type="evidence" value="ECO:0007669"/>
    <property type="project" value="UniProtKB-KW"/>
</dbReference>